<name>A0A7V7UXA0_9BACI</name>
<keyword evidence="2" id="KW-1185">Reference proteome</keyword>
<dbReference type="Gene3D" id="3.20.20.80">
    <property type="entry name" value="Glycosidases"/>
    <property type="match status" value="1"/>
</dbReference>
<dbReference type="OrthoDB" id="9816424at2"/>
<dbReference type="EMBL" id="WBOT01000001">
    <property type="protein sequence ID" value="KAB2335575.1"/>
    <property type="molecule type" value="Genomic_DNA"/>
</dbReference>
<dbReference type="InterPro" id="IPR032719">
    <property type="entry name" value="WbsX"/>
</dbReference>
<dbReference type="Gene3D" id="2.60.120.200">
    <property type="match status" value="1"/>
</dbReference>
<evidence type="ECO:0000313" key="2">
    <source>
        <dbReference type="Proteomes" id="UP000441354"/>
    </source>
</evidence>
<dbReference type="InterPro" id="IPR013320">
    <property type="entry name" value="ConA-like_dom_sf"/>
</dbReference>
<dbReference type="Proteomes" id="UP000441354">
    <property type="component" value="Unassembled WGS sequence"/>
</dbReference>
<dbReference type="AlphaFoldDB" id="A0A7V7UXA0"/>
<dbReference type="SUPFAM" id="SSF49899">
    <property type="entry name" value="Concanavalin A-like lectins/glucanases"/>
    <property type="match status" value="1"/>
</dbReference>
<proteinExistence type="predicted"/>
<dbReference type="CDD" id="cd11579">
    <property type="entry name" value="Glyco_tran_WbsX"/>
    <property type="match status" value="1"/>
</dbReference>
<evidence type="ECO:0000313" key="1">
    <source>
        <dbReference type="EMBL" id="KAB2335575.1"/>
    </source>
</evidence>
<organism evidence="1 2">
    <name type="scientific">Bacillus mesophilum</name>
    <dbReference type="NCBI Taxonomy" id="1071718"/>
    <lineage>
        <taxon>Bacteria</taxon>
        <taxon>Bacillati</taxon>
        <taxon>Bacillota</taxon>
        <taxon>Bacilli</taxon>
        <taxon>Bacillales</taxon>
        <taxon>Bacillaceae</taxon>
        <taxon>Bacillus</taxon>
    </lineage>
</organism>
<protein>
    <recommendedName>
        <fullName evidence="3">Glycosyl transferase</fullName>
    </recommendedName>
</protein>
<evidence type="ECO:0008006" key="3">
    <source>
        <dbReference type="Google" id="ProtNLM"/>
    </source>
</evidence>
<gene>
    <name evidence="1" type="ORF">F7732_03105</name>
</gene>
<sequence>MFDSSYSKRNDLHSNEEDNAAFFNGRRNLLVKQMWFTTKNSFTYEFWARPADTIQIVKQSITGVTDLQGQKFIIFPGHGGEQNAGIGISLGTNGIIVFEHGSNHFPAILVYKMSIKTWTHIMIVLKNKTPYLYINGIFIKKGKTSIKAELYPSGIIGGMDKYGYYKGYLKDLSLWKDSPENNYENMREIIFRWKGSNDENKDNTQVVKLDKQTKVKLIAFYLPQFHEIPENNMWWGKGFTEWTNTKKAEPLFHEHYQPRIPFEQNYYDLTDSSVRNWQAELAKSFGIYGFCYYHYWFKGKLLLETPLQEVLKLSEPDFPFCLSWANEPWTRKWDGSENEVLMPQDYGDENDWQEHFEYLKQVFSDDRYIKVDGKPIFLIYRPQIIPDCDKMLDYWDDLAKKSGWNGMYFIETLNGFPKKKLFKNFQAAVEFEPHYTMALGEADNAWRVMESFEHKSKHVLDYDEVWSNILDRNPILPNTIPGAFVDWDNTARLGQNSTVYEGASPEKWKDYLSKQLIRAREVHNSEFLFINAWNEWAEGAYLEPDMKYGFNYLEAVKDALIQTKNYKL</sequence>
<dbReference type="Pfam" id="PF14307">
    <property type="entry name" value="Glyco_tran_WbsX"/>
    <property type="match status" value="1"/>
</dbReference>
<dbReference type="PANTHER" id="PTHR41244">
    <property type="entry name" value="RHAMNAN SYNTHESIS F"/>
    <property type="match status" value="1"/>
</dbReference>
<accession>A0A7V7UXA0</accession>
<dbReference type="Pfam" id="PF13385">
    <property type="entry name" value="Laminin_G_3"/>
    <property type="match status" value="1"/>
</dbReference>
<dbReference type="PANTHER" id="PTHR41244:SF1">
    <property type="entry name" value="GLYCOSYLTRANSFERASE"/>
    <property type="match status" value="1"/>
</dbReference>
<comment type="caution">
    <text evidence="1">The sequence shown here is derived from an EMBL/GenBank/DDBJ whole genome shotgun (WGS) entry which is preliminary data.</text>
</comment>
<reference evidence="1 2" key="1">
    <citation type="journal article" date="2014" name="Arch. Microbiol.">
        <title>Bacillus mesophilum sp. nov., strain IITR-54T, a novel 4-chlorobiphenyl dechlorinating bacterium.</title>
        <authorList>
            <person name="Manickam N."/>
            <person name="Singh N.K."/>
            <person name="Bajaj A."/>
            <person name="Kumar R.M."/>
            <person name="Kaur G."/>
            <person name="Kaur N."/>
            <person name="Bala M."/>
            <person name="Kumar A."/>
            <person name="Mayilraj S."/>
        </authorList>
    </citation>
    <scope>NUCLEOTIDE SEQUENCE [LARGE SCALE GENOMIC DNA]</scope>
    <source>
        <strain evidence="1 2">IITR-54</strain>
    </source>
</reference>